<organism evidence="2 3">
    <name type="scientific">Roseibacillus persicicus</name>
    <dbReference type="NCBI Taxonomy" id="454148"/>
    <lineage>
        <taxon>Bacteria</taxon>
        <taxon>Pseudomonadati</taxon>
        <taxon>Verrucomicrobiota</taxon>
        <taxon>Verrucomicrobiia</taxon>
        <taxon>Verrucomicrobiales</taxon>
        <taxon>Verrucomicrobiaceae</taxon>
        <taxon>Roseibacillus</taxon>
    </lineage>
</organism>
<keyword evidence="3" id="KW-1185">Reference proteome</keyword>
<comment type="caution">
    <text evidence="2">The sequence shown here is derived from an EMBL/GenBank/DDBJ whole genome shotgun (WGS) entry which is preliminary data.</text>
</comment>
<dbReference type="AlphaFoldDB" id="A0A918TSG6"/>
<dbReference type="Proteomes" id="UP000644507">
    <property type="component" value="Unassembled WGS sequence"/>
</dbReference>
<reference evidence="2" key="2">
    <citation type="submission" date="2020-09" db="EMBL/GenBank/DDBJ databases">
        <authorList>
            <person name="Sun Q."/>
            <person name="Kim S."/>
        </authorList>
    </citation>
    <scope>NUCLEOTIDE SEQUENCE</scope>
    <source>
        <strain evidence="2">KCTC 12988</strain>
    </source>
</reference>
<evidence type="ECO:0000313" key="2">
    <source>
        <dbReference type="EMBL" id="GHC61124.1"/>
    </source>
</evidence>
<name>A0A918TSG6_9BACT</name>
<accession>A0A918TSG6</accession>
<feature type="region of interest" description="Disordered" evidence="1">
    <location>
        <begin position="76"/>
        <end position="99"/>
    </location>
</feature>
<protein>
    <submittedName>
        <fullName evidence="2">Uncharacterized protein</fullName>
    </submittedName>
</protein>
<gene>
    <name evidence="2" type="ORF">GCM10007100_30500</name>
</gene>
<sequence length="1188" mass="129502">MVLLSLIAVGILSLSAVTLRSSSSESYGNEARANARLALQIALGELQAQMGSDRAVAAPAASVHADPQQPHLLGAWESWSWDPTEESGTPDYKSEKSDRFRGWLTSHTSPSGMATDFAYANQSTSSSSVKLLGEGTFGTGTGEAPIRSELIPIKSTSGDAESGNLAWTVLSEDTKVRLDLYRDDTRPTDNHHLASNLTFPETYYRDALDISSYSPTDESDWGSLISSRTLDAASGSGNANSAAKEHFFDYTTYSRGVLSDVANGGLKRDLTTILENDLLAGQRVYSGTTSPFGVADPHWSYLSDYYNQYLNFQDGDATEPVNVTANLAPPSPRTFDVNDSSPEAVALKPVVAKLQILFSMVTHTLASIDGSNAAATYAREDPRYTHLKPWLVFEPVITLWNPYSVPIEFDGVSIGLDKIPVAFRFAKQAGRTGAADLRIVDSGDSRVTRNYWPLSNFVWGSVSGGSGKSDAITNFSFNIRGGDMENGLSREPIRLEPGENKIFTALVKQGDTWGEVKRDFVIQSGNSVGAEKASSLVKNVDFVEGWNPTGGFRFDHLARYLQYRNPQSLYSFEQRAFSSPSSTDIKSSWFHWCALRPQDSIIVKAKLSNNDANSDSEDDAMKDFTMLVEMDRLGGISDTEILGSSFRVTEKDRLYEEDTDLIIERSFTAVELEQRDSDSNRGGKTPFAVFTMTAKSSNDLLSPTKGWLYGNPALIAYDQDEDEAPQPVQSYEFSFRNVDSLNGFPMVEIVPEGDSINRGYFGSGQSAETGLTASPMFVLPTTPMVSLGQFQAANLIAAVRPPFFNYPFGNSHAHPLLDSDSVVDGTFVDHSYLLNQKLWDSYYFSGLSKGTSQSNEPSVRNFIEGESTLTPRLQPYISSGESDDEVVDKLSGDLETSSREIAAYQMLEGPFNVHSTSVAAWKSLIMSAFEIEVPARDGDRHSVSGASAFSRFLPSYSESSGDLSLAAGSGDVGGTARDRAERWLGFHRLTDDQAELLAEEIVEQIKNRCIDDEGPFLSLSEFVNRRVGGRNESFSQKGVLQTAIDLANDPTGASNRAGEGTEGELFSLVDGVGIQNVDDRVKNPDALIGNTAEGSPATLLQGDLLQSLGSLLTVRSDTFRIRAYGNSVAKNGQIQAQAWCEAIVQRVPEFVDSTQTPGTQFDDLNPSNAAFGRRFKIVSFAWLSPEEV</sequence>
<evidence type="ECO:0000256" key="1">
    <source>
        <dbReference type="SAM" id="MobiDB-lite"/>
    </source>
</evidence>
<reference evidence="2" key="1">
    <citation type="journal article" date="2014" name="Int. J. Syst. Evol. Microbiol.">
        <title>Complete genome sequence of Corynebacterium casei LMG S-19264T (=DSM 44701T), isolated from a smear-ripened cheese.</title>
        <authorList>
            <consortium name="US DOE Joint Genome Institute (JGI-PGF)"/>
            <person name="Walter F."/>
            <person name="Albersmeier A."/>
            <person name="Kalinowski J."/>
            <person name="Ruckert C."/>
        </authorList>
    </citation>
    <scope>NUCLEOTIDE SEQUENCE</scope>
    <source>
        <strain evidence="2">KCTC 12988</strain>
    </source>
</reference>
<dbReference type="EMBL" id="BMXI01000014">
    <property type="protein sequence ID" value="GHC61124.1"/>
    <property type="molecule type" value="Genomic_DNA"/>
</dbReference>
<evidence type="ECO:0000313" key="3">
    <source>
        <dbReference type="Proteomes" id="UP000644507"/>
    </source>
</evidence>
<proteinExistence type="predicted"/>